<dbReference type="Proteomes" id="UP000265520">
    <property type="component" value="Unassembled WGS sequence"/>
</dbReference>
<accession>A0A392TZ12</accession>
<proteinExistence type="predicted"/>
<dbReference type="AlphaFoldDB" id="A0A392TZ12"/>
<organism evidence="1 2">
    <name type="scientific">Trifolium medium</name>
    <dbReference type="NCBI Taxonomy" id="97028"/>
    <lineage>
        <taxon>Eukaryota</taxon>
        <taxon>Viridiplantae</taxon>
        <taxon>Streptophyta</taxon>
        <taxon>Embryophyta</taxon>
        <taxon>Tracheophyta</taxon>
        <taxon>Spermatophyta</taxon>
        <taxon>Magnoliopsida</taxon>
        <taxon>eudicotyledons</taxon>
        <taxon>Gunneridae</taxon>
        <taxon>Pentapetalae</taxon>
        <taxon>rosids</taxon>
        <taxon>fabids</taxon>
        <taxon>Fabales</taxon>
        <taxon>Fabaceae</taxon>
        <taxon>Papilionoideae</taxon>
        <taxon>50 kb inversion clade</taxon>
        <taxon>NPAAA clade</taxon>
        <taxon>Hologalegina</taxon>
        <taxon>IRL clade</taxon>
        <taxon>Trifolieae</taxon>
        <taxon>Trifolium</taxon>
    </lineage>
</organism>
<comment type="caution">
    <text evidence="1">The sequence shown here is derived from an EMBL/GenBank/DDBJ whole genome shotgun (WGS) entry which is preliminary data.</text>
</comment>
<evidence type="ECO:0000313" key="1">
    <source>
        <dbReference type="EMBL" id="MCI66128.1"/>
    </source>
</evidence>
<keyword evidence="2" id="KW-1185">Reference proteome</keyword>
<sequence>ALYVDLQGVASSQPPALSTQVVESH</sequence>
<name>A0A392TZ12_9FABA</name>
<dbReference type="EMBL" id="LXQA010689254">
    <property type="protein sequence ID" value="MCI66128.1"/>
    <property type="molecule type" value="Genomic_DNA"/>
</dbReference>
<evidence type="ECO:0000313" key="2">
    <source>
        <dbReference type="Proteomes" id="UP000265520"/>
    </source>
</evidence>
<feature type="non-terminal residue" evidence="1">
    <location>
        <position position="1"/>
    </location>
</feature>
<protein>
    <submittedName>
        <fullName evidence="1">Uncharacterized protein</fullName>
    </submittedName>
</protein>
<reference evidence="1 2" key="1">
    <citation type="journal article" date="2018" name="Front. Plant Sci.">
        <title>Red Clover (Trifolium pratense) and Zigzag Clover (T. medium) - A Picture of Genomic Similarities and Differences.</title>
        <authorList>
            <person name="Dluhosova J."/>
            <person name="Istvanek J."/>
            <person name="Nedelnik J."/>
            <person name="Repkova J."/>
        </authorList>
    </citation>
    <scope>NUCLEOTIDE SEQUENCE [LARGE SCALE GENOMIC DNA]</scope>
    <source>
        <strain evidence="2">cv. 10/8</strain>
        <tissue evidence="1">Leaf</tissue>
    </source>
</reference>